<reference evidence="7 8" key="1">
    <citation type="journal article" date="2015" name="Nature">
        <title>rRNA introns, odd ribosomes, and small enigmatic genomes across a large radiation of phyla.</title>
        <authorList>
            <person name="Brown C.T."/>
            <person name="Hug L.A."/>
            <person name="Thomas B.C."/>
            <person name="Sharon I."/>
            <person name="Castelle C.J."/>
            <person name="Singh A."/>
            <person name="Wilkins M.J."/>
            <person name="Williams K.H."/>
            <person name="Banfield J.F."/>
        </authorList>
    </citation>
    <scope>NUCLEOTIDE SEQUENCE [LARGE SCALE GENOMIC DNA]</scope>
</reference>
<protein>
    <recommendedName>
        <fullName evidence="4 5">Small ribosomal subunit protein uS2</fullName>
    </recommendedName>
</protein>
<evidence type="ECO:0000256" key="1">
    <source>
        <dbReference type="ARBA" id="ARBA00006242"/>
    </source>
</evidence>
<evidence type="ECO:0000256" key="4">
    <source>
        <dbReference type="ARBA" id="ARBA00035256"/>
    </source>
</evidence>
<dbReference type="GO" id="GO:0006412">
    <property type="term" value="P:translation"/>
    <property type="evidence" value="ECO:0007669"/>
    <property type="project" value="UniProtKB-UniRule"/>
</dbReference>
<dbReference type="HAMAP" id="MF_00291_B">
    <property type="entry name" value="Ribosomal_uS2_B"/>
    <property type="match status" value="1"/>
</dbReference>
<evidence type="ECO:0000313" key="7">
    <source>
        <dbReference type="EMBL" id="KKW09466.1"/>
    </source>
</evidence>
<dbReference type="PROSITE" id="PS00963">
    <property type="entry name" value="RIBOSOMAL_S2_2"/>
    <property type="match status" value="1"/>
</dbReference>
<dbReference type="CDD" id="cd01425">
    <property type="entry name" value="RPS2"/>
    <property type="match status" value="1"/>
</dbReference>
<comment type="similarity">
    <text evidence="1 5 6">Belongs to the universal ribosomal protein uS2 family.</text>
</comment>
<dbReference type="PRINTS" id="PR00395">
    <property type="entry name" value="RIBOSOMALS2"/>
</dbReference>
<dbReference type="Gene3D" id="1.10.287.610">
    <property type="entry name" value="Helix hairpin bin"/>
    <property type="match status" value="1"/>
</dbReference>
<evidence type="ECO:0000256" key="6">
    <source>
        <dbReference type="RuleBase" id="RU003631"/>
    </source>
</evidence>
<name>A0A0G1VSL9_9BACT</name>
<keyword evidence="2 5" id="KW-0689">Ribosomal protein</keyword>
<dbReference type="NCBIfam" id="TIGR01011">
    <property type="entry name" value="rpsB_bact"/>
    <property type="match status" value="1"/>
</dbReference>
<dbReference type="GO" id="GO:0003735">
    <property type="term" value="F:structural constituent of ribosome"/>
    <property type="evidence" value="ECO:0007669"/>
    <property type="project" value="InterPro"/>
</dbReference>
<sequence length="260" mass="29045">MSTNNQSVISNGVTKITENDTIQKMFTAGAHFAFSRSRRHPTLAPFIFGVKNRVEIFDLEKTQTFLDKATDFARKMGAEGKQVLFVGGKAEARDAVKQAALSIDMPYVAGRWIGGALSNFKEIRSRVDKFLDLTAKREKGELAKYTKKERLLIDREIDKLDRLFSGLIPMKELPKALFVIDSKHENIAVTEARKAGIPVIALMGSDCNFKDAECPIPGNDASIASIAFFVDKIVWAYKEGRNEKLKENANIKNQNDNLKS</sequence>
<dbReference type="InterPro" id="IPR001865">
    <property type="entry name" value="Ribosomal_uS2"/>
</dbReference>
<dbReference type="PANTHER" id="PTHR12534:SF0">
    <property type="entry name" value="SMALL RIBOSOMAL SUBUNIT PROTEIN US2M"/>
    <property type="match status" value="1"/>
</dbReference>
<dbReference type="EMBL" id="LCPZ01000001">
    <property type="protein sequence ID" value="KKW09466.1"/>
    <property type="molecule type" value="Genomic_DNA"/>
</dbReference>
<comment type="caution">
    <text evidence="7">The sequence shown here is derived from an EMBL/GenBank/DDBJ whole genome shotgun (WGS) entry which is preliminary data.</text>
</comment>
<evidence type="ECO:0000313" key="8">
    <source>
        <dbReference type="Proteomes" id="UP000033965"/>
    </source>
</evidence>
<gene>
    <name evidence="5" type="primary">rpsB</name>
    <name evidence="7" type="ORF">UY44_C0001G0031</name>
</gene>
<dbReference type="GO" id="GO:0022627">
    <property type="term" value="C:cytosolic small ribosomal subunit"/>
    <property type="evidence" value="ECO:0007669"/>
    <property type="project" value="TreeGrafter"/>
</dbReference>
<dbReference type="AlphaFoldDB" id="A0A0G1VSL9"/>
<dbReference type="InterPro" id="IPR005706">
    <property type="entry name" value="Ribosomal_uS2_bac/mit/plastid"/>
</dbReference>
<evidence type="ECO:0000256" key="3">
    <source>
        <dbReference type="ARBA" id="ARBA00023274"/>
    </source>
</evidence>
<evidence type="ECO:0000256" key="2">
    <source>
        <dbReference type="ARBA" id="ARBA00022980"/>
    </source>
</evidence>
<dbReference type="Gene3D" id="3.40.50.10490">
    <property type="entry name" value="Glucose-6-phosphate isomerase like protein, domain 1"/>
    <property type="match status" value="1"/>
</dbReference>
<dbReference type="Pfam" id="PF00318">
    <property type="entry name" value="Ribosomal_S2"/>
    <property type="match status" value="1"/>
</dbReference>
<evidence type="ECO:0000256" key="5">
    <source>
        <dbReference type="HAMAP-Rule" id="MF_00291"/>
    </source>
</evidence>
<dbReference type="InterPro" id="IPR018130">
    <property type="entry name" value="Ribosomal_uS2_CS"/>
</dbReference>
<dbReference type="PANTHER" id="PTHR12534">
    <property type="entry name" value="30S RIBOSOMAL PROTEIN S2 PROKARYOTIC AND ORGANELLAR"/>
    <property type="match status" value="1"/>
</dbReference>
<dbReference type="SUPFAM" id="SSF52313">
    <property type="entry name" value="Ribosomal protein S2"/>
    <property type="match status" value="1"/>
</dbReference>
<proteinExistence type="inferred from homology"/>
<dbReference type="Proteomes" id="UP000033965">
    <property type="component" value="Unassembled WGS sequence"/>
</dbReference>
<accession>A0A0G1VSL9</accession>
<dbReference type="InterPro" id="IPR023591">
    <property type="entry name" value="Ribosomal_uS2_flav_dom_sf"/>
</dbReference>
<organism evidence="7 8">
    <name type="scientific">Candidatus Kaiserbacteria bacterium GW2011_GWA2_49_19</name>
    <dbReference type="NCBI Taxonomy" id="1618669"/>
    <lineage>
        <taxon>Bacteria</taxon>
        <taxon>Candidatus Kaiseribacteriota</taxon>
    </lineage>
</organism>
<keyword evidence="3 5" id="KW-0687">Ribonucleoprotein</keyword>